<feature type="non-terminal residue" evidence="1">
    <location>
        <position position="51"/>
    </location>
</feature>
<reference evidence="1 2" key="1">
    <citation type="submission" date="2024-05" db="EMBL/GenBank/DDBJ databases">
        <title>Genome sequencing and assembly of Indian major carp, Cirrhinus mrigala (Hamilton, 1822).</title>
        <authorList>
            <person name="Mohindra V."/>
            <person name="Chowdhury L.M."/>
            <person name="Lal K."/>
            <person name="Jena J.K."/>
        </authorList>
    </citation>
    <scope>NUCLEOTIDE SEQUENCE [LARGE SCALE GENOMIC DNA]</scope>
    <source>
        <strain evidence="1">CM1030</strain>
        <tissue evidence="1">Blood</tissue>
    </source>
</reference>
<dbReference type="Proteomes" id="UP001529510">
    <property type="component" value="Unassembled WGS sequence"/>
</dbReference>
<keyword evidence="2" id="KW-1185">Reference proteome</keyword>
<evidence type="ECO:0000313" key="1">
    <source>
        <dbReference type="EMBL" id="KAL0186421.1"/>
    </source>
</evidence>
<comment type="caution">
    <text evidence="1">The sequence shown here is derived from an EMBL/GenBank/DDBJ whole genome shotgun (WGS) entry which is preliminary data.</text>
</comment>
<proteinExistence type="predicted"/>
<dbReference type="EMBL" id="JAMKFB020000008">
    <property type="protein sequence ID" value="KAL0186421.1"/>
    <property type="molecule type" value="Genomic_DNA"/>
</dbReference>
<feature type="non-terminal residue" evidence="1">
    <location>
        <position position="1"/>
    </location>
</feature>
<protein>
    <submittedName>
        <fullName evidence="1">Uncharacterized protein</fullName>
    </submittedName>
</protein>
<evidence type="ECO:0000313" key="2">
    <source>
        <dbReference type="Proteomes" id="UP001529510"/>
    </source>
</evidence>
<sequence length="51" mass="6122">SDVVWETKPKKRSRWKVLSGKEAMMLEQRYRDYMESGPVDSIIIDLENDYQ</sequence>
<dbReference type="AlphaFoldDB" id="A0ABD0QMQ2"/>
<name>A0ABD0QMQ2_CIRMR</name>
<organism evidence="1 2">
    <name type="scientific">Cirrhinus mrigala</name>
    <name type="common">Mrigala</name>
    <dbReference type="NCBI Taxonomy" id="683832"/>
    <lineage>
        <taxon>Eukaryota</taxon>
        <taxon>Metazoa</taxon>
        <taxon>Chordata</taxon>
        <taxon>Craniata</taxon>
        <taxon>Vertebrata</taxon>
        <taxon>Euteleostomi</taxon>
        <taxon>Actinopterygii</taxon>
        <taxon>Neopterygii</taxon>
        <taxon>Teleostei</taxon>
        <taxon>Ostariophysi</taxon>
        <taxon>Cypriniformes</taxon>
        <taxon>Cyprinidae</taxon>
        <taxon>Labeoninae</taxon>
        <taxon>Labeonini</taxon>
        <taxon>Cirrhinus</taxon>
    </lineage>
</organism>
<accession>A0ABD0QMQ2</accession>
<gene>
    <name evidence="1" type="ORF">M9458_018091</name>
</gene>